<dbReference type="EMBL" id="LR797824">
    <property type="protein sequence ID" value="CAB4241650.1"/>
    <property type="molecule type" value="Genomic_DNA"/>
</dbReference>
<sequence length="79" mass="8766">MKIVSIDPQENERAKLKADLLEVLDEMRAQIEAGEIVEFVAASMCEDGEPQIHAKVPDLATAVGLFEIGKHMIIQQEAY</sequence>
<gene>
    <name evidence="1" type="ORF">UFOVP71_188</name>
</gene>
<name>A0A6J5TDD7_9CAUD</name>
<accession>A0A6J5TDD7</accession>
<proteinExistence type="predicted"/>
<protein>
    <submittedName>
        <fullName evidence="1">Uncharacterized protein</fullName>
    </submittedName>
</protein>
<evidence type="ECO:0000313" key="1">
    <source>
        <dbReference type="EMBL" id="CAB4241650.1"/>
    </source>
</evidence>
<reference evidence="1" key="1">
    <citation type="submission" date="2020-05" db="EMBL/GenBank/DDBJ databases">
        <authorList>
            <person name="Chiriac C."/>
            <person name="Salcher M."/>
            <person name="Ghai R."/>
            <person name="Kavagutti S V."/>
        </authorList>
    </citation>
    <scope>NUCLEOTIDE SEQUENCE</scope>
</reference>
<organism evidence="1">
    <name type="scientific">uncultured Caudovirales phage</name>
    <dbReference type="NCBI Taxonomy" id="2100421"/>
    <lineage>
        <taxon>Viruses</taxon>
        <taxon>Duplodnaviria</taxon>
        <taxon>Heunggongvirae</taxon>
        <taxon>Uroviricota</taxon>
        <taxon>Caudoviricetes</taxon>
        <taxon>Peduoviridae</taxon>
        <taxon>Maltschvirus</taxon>
        <taxon>Maltschvirus maltsch</taxon>
    </lineage>
</organism>